<sequence>NFCQKEYPFDNVTYEQFNNDILQFWQYCVQDLRELGAVALKLFGICNNKVLAMSQLRASINYSMCTKKLKQIENIFNEIHEQQLELEPDPLLSQASPIDIDKSNNFDLDNIEDSQIEEVTFEMETDPTQEDILTVEKWEEQLCEWEESLIEEETAYQEEEEANRGNSENLDNLLDEYIHPAVDPSAKWNLTTLFNSLFSAPDYLLE</sequence>
<evidence type="ECO:0000313" key="2">
    <source>
        <dbReference type="Proteomes" id="UP000789706"/>
    </source>
</evidence>
<organism evidence="1 2">
    <name type="scientific">Diversispora eburnea</name>
    <dbReference type="NCBI Taxonomy" id="1213867"/>
    <lineage>
        <taxon>Eukaryota</taxon>
        <taxon>Fungi</taxon>
        <taxon>Fungi incertae sedis</taxon>
        <taxon>Mucoromycota</taxon>
        <taxon>Glomeromycotina</taxon>
        <taxon>Glomeromycetes</taxon>
        <taxon>Diversisporales</taxon>
        <taxon>Diversisporaceae</taxon>
        <taxon>Diversispora</taxon>
    </lineage>
</organism>
<dbReference type="Proteomes" id="UP000789706">
    <property type="component" value="Unassembled WGS sequence"/>
</dbReference>
<dbReference type="AlphaFoldDB" id="A0A9N9FZT5"/>
<evidence type="ECO:0000313" key="1">
    <source>
        <dbReference type="EMBL" id="CAG8569140.1"/>
    </source>
</evidence>
<protein>
    <submittedName>
        <fullName evidence="1">1585_t:CDS:1</fullName>
    </submittedName>
</protein>
<accession>A0A9N9FZT5</accession>
<name>A0A9N9FZT5_9GLOM</name>
<reference evidence="1" key="1">
    <citation type="submission" date="2021-06" db="EMBL/GenBank/DDBJ databases">
        <authorList>
            <person name="Kallberg Y."/>
            <person name="Tangrot J."/>
            <person name="Rosling A."/>
        </authorList>
    </citation>
    <scope>NUCLEOTIDE SEQUENCE</scope>
    <source>
        <strain evidence="1">AZ414A</strain>
    </source>
</reference>
<proteinExistence type="predicted"/>
<feature type="non-terminal residue" evidence="1">
    <location>
        <position position="206"/>
    </location>
</feature>
<comment type="caution">
    <text evidence="1">The sequence shown here is derived from an EMBL/GenBank/DDBJ whole genome shotgun (WGS) entry which is preliminary data.</text>
</comment>
<gene>
    <name evidence="1" type="ORF">DEBURN_LOCUS7988</name>
</gene>
<dbReference type="EMBL" id="CAJVPK010001075">
    <property type="protein sequence ID" value="CAG8569140.1"/>
    <property type="molecule type" value="Genomic_DNA"/>
</dbReference>
<keyword evidence="2" id="KW-1185">Reference proteome</keyword>
<dbReference type="OrthoDB" id="2431171at2759"/>